<comment type="caution">
    <text evidence="3">The sequence shown here is derived from an EMBL/GenBank/DDBJ whole genome shotgun (WGS) entry which is preliminary data.</text>
</comment>
<dbReference type="PROSITE" id="PS51903">
    <property type="entry name" value="CLP_R"/>
    <property type="match status" value="1"/>
</dbReference>
<dbReference type="InterPro" id="IPR036628">
    <property type="entry name" value="Clp_N_dom_sf"/>
</dbReference>
<dbReference type="Pfam" id="PF02861">
    <property type="entry name" value="Clp_N"/>
    <property type="match status" value="1"/>
</dbReference>
<evidence type="ECO:0000313" key="4">
    <source>
        <dbReference type="Proteomes" id="UP000003648"/>
    </source>
</evidence>
<protein>
    <submittedName>
        <fullName evidence="3">Clp amino terminal domain protein</fullName>
    </submittedName>
</protein>
<organism evidence="3 4">
    <name type="scientific">Lactobacillus iners LactinV 01V1-a</name>
    <dbReference type="NCBI Taxonomy" id="879297"/>
    <lineage>
        <taxon>Bacteria</taxon>
        <taxon>Bacillati</taxon>
        <taxon>Bacillota</taxon>
        <taxon>Bacilli</taxon>
        <taxon>Lactobacillales</taxon>
        <taxon>Lactobacillaceae</taxon>
        <taxon>Lactobacillus</taxon>
    </lineage>
</organism>
<sequence length="107" mass="12256">MNIPYSENAKKVLDIAQQKATMLKHAVISTEHVLLAISTMEECSAYQTLKKYKVTESRVENIINEFYSGYGETVVTEEYCIFFTTSQESFAMCPKIGTCFKTGYYYN</sequence>
<evidence type="ECO:0000313" key="3">
    <source>
        <dbReference type="EMBL" id="EFO70119.1"/>
    </source>
</evidence>
<dbReference type="Proteomes" id="UP000003648">
    <property type="component" value="Unassembled WGS sequence"/>
</dbReference>
<reference evidence="3 4" key="1">
    <citation type="submission" date="2010-09" db="EMBL/GenBank/DDBJ databases">
        <authorList>
            <person name="Durkin A.S."/>
            <person name="Madupu R."/>
            <person name="Torralba M."/>
            <person name="Gillis M."/>
            <person name="Methe B."/>
            <person name="Sutton G."/>
            <person name="Nelson K.E."/>
        </authorList>
    </citation>
    <scope>NUCLEOTIDE SEQUENCE [LARGE SCALE GENOMIC DNA]</scope>
    <source>
        <strain evidence="3 4">LactinV 01V1-a</strain>
    </source>
</reference>
<name>E1NUV5_9LACO</name>
<dbReference type="SUPFAM" id="SSF81923">
    <property type="entry name" value="Double Clp-N motif"/>
    <property type="match status" value="1"/>
</dbReference>
<keyword evidence="1" id="KW-0677">Repeat</keyword>
<feature type="domain" description="Clp R" evidence="2">
    <location>
        <begin position="1"/>
        <end position="69"/>
    </location>
</feature>
<dbReference type="InterPro" id="IPR004176">
    <property type="entry name" value="Clp_R_N"/>
</dbReference>
<dbReference type="EMBL" id="AEHQ01000082">
    <property type="protein sequence ID" value="EFO70119.1"/>
    <property type="molecule type" value="Genomic_DNA"/>
</dbReference>
<dbReference type="Gene3D" id="1.10.1780.10">
    <property type="entry name" value="Clp, N-terminal domain"/>
    <property type="match status" value="1"/>
</dbReference>
<accession>E1NUV5</accession>
<gene>
    <name evidence="3" type="ORF">HMPREF9211_0624</name>
</gene>
<proteinExistence type="predicted"/>
<evidence type="ECO:0000259" key="2">
    <source>
        <dbReference type="PROSITE" id="PS51903"/>
    </source>
</evidence>
<dbReference type="AlphaFoldDB" id="E1NUV5"/>
<evidence type="ECO:0000256" key="1">
    <source>
        <dbReference type="PROSITE-ProRule" id="PRU01251"/>
    </source>
</evidence>